<dbReference type="Proteomes" id="UP001159427">
    <property type="component" value="Unassembled WGS sequence"/>
</dbReference>
<evidence type="ECO:0000256" key="1">
    <source>
        <dbReference type="ARBA" id="ARBA00004613"/>
    </source>
</evidence>
<dbReference type="Gene3D" id="2.60.120.1000">
    <property type="match status" value="2"/>
</dbReference>
<evidence type="ECO:0000256" key="2">
    <source>
        <dbReference type="ARBA" id="ARBA00022525"/>
    </source>
</evidence>
<dbReference type="InterPro" id="IPR002181">
    <property type="entry name" value="Fibrinogen_a/b/g_C_dom"/>
</dbReference>
<dbReference type="PROSITE" id="PS51406">
    <property type="entry name" value="FIBRINOGEN_C_2"/>
    <property type="match status" value="1"/>
</dbReference>
<keyword evidence="6" id="KW-1185">Reference proteome</keyword>
<dbReference type="InterPro" id="IPR000885">
    <property type="entry name" value="Fib_collagen_C"/>
</dbReference>
<dbReference type="Pfam" id="PF01410">
    <property type="entry name" value="COLFI"/>
    <property type="match status" value="1"/>
</dbReference>
<comment type="subcellular location">
    <subcellularLocation>
        <location evidence="1">Secreted</location>
    </subcellularLocation>
</comment>
<dbReference type="EMBL" id="CALNXI010000080">
    <property type="protein sequence ID" value="CAH3018186.1"/>
    <property type="molecule type" value="Genomic_DNA"/>
</dbReference>
<reference evidence="5 6" key="1">
    <citation type="submission" date="2022-05" db="EMBL/GenBank/DDBJ databases">
        <authorList>
            <consortium name="Genoscope - CEA"/>
            <person name="William W."/>
        </authorList>
    </citation>
    <scope>NUCLEOTIDE SEQUENCE [LARGE SCALE GENOMIC DNA]</scope>
</reference>
<evidence type="ECO:0000313" key="5">
    <source>
        <dbReference type="EMBL" id="CAH3018186.1"/>
    </source>
</evidence>
<name>A0ABN8LSW6_9CNID</name>
<proteinExistence type="predicted"/>
<evidence type="ECO:0000256" key="3">
    <source>
        <dbReference type="ARBA" id="ARBA00023119"/>
    </source>
</evidence>
<dbReference type="InterPro" id="IPR036056">
    <property type="entry name" value="Fibrinogen-like_C"/>
</dbReference>
<protein>
    <recommendedName>
        <fullName evidence="4">Fibrinogen C-terminal domain-containing protein</fullName>
    </recommendedName>
</protein>
<keyword evidence="2" id="KW-0964">Secreted</keyword>
<evidence type="ECO:0000313" key="6">
    <source>
        <dbReference type="Proteomes" id="UP001159427"/>
    </source>
</evidence>
<dbReference type="NCBIfam" id="NF040941">
    <property type="entry name" value="GGGWT_bact"/>
    <property type="match status" value="1"/>
</dbReference>
<dbReference type="SUPFAM" id="SSF56496">
    <property type="entry name" value="Fibrinogen C-terminal domain-like"/>
    <property type="match status" value="1"/>
</dbReference>
<feature type="domain" description="Fibrinogen C-terminal" evidence="4">
    <location>
        <begin position="272"/>
        <end position="328"/>
    </location>
</feature>
<feature type="non-terminal residue" evidence="5">
    <location>
        <position position="1"/>
    </location>
</feature>
<comment type="caution">
    <text evidence="5">The sequence shown here is derived from an EMBL/GenBank/DDBJ whole genome shotgun (WGS) entry which is preliminary data.</text>
</comment>
<keyword evidence="3" id="KW-0176">Collagen</keyword>
<accession>A0ABN8LSW6</accession>
<feature type="non-terminal residue" evidence="5">
    <location>
        <position position="479"/>
    </location>
</feature>
<evidence type="ECO:0000259" key="4">
    <source>
        <dbReference type="PROSITE" id="PS51406"/>
    </source>
</evidence>
<organism evidence="5 6">
    <name type="scientific">Porites evermanni</name>
    <dbReference type="NCBI Taxonomy" id="104178"/>
    <lineage>
        <taxon>Eukaryota</taxon>
        <taxon>Metazoa</taxon>
        <taxon>Cnidaria</taxon>
        <taxon>Anthozoa</taxon>
        <taxon>Hexacorallia</taxon>
        <taxon>Scleractinia</taxon>
        <taxon>Fungiina</taxon>
        <taxon>Poritidae</taxon>
        <taxon>Porites</taxon>
    </lineage>
</organism>
<gene>
    <name evidence="5" type="ORF">PEVE_00041784</name>
</gene>
<sequence length="479" mass="52806">TLYCHKNGVGVTVVGHDSEQRTLVKGYESPGSYVRDIHYTGTGLTSNAQLFGLLNISTHCEQFIKYECYHAVLLYMGNPNGWWVSRDNAKMTYWGGATPADSYKCACGVNNTCANSKRGCNCDANDSVWREDSGLLTEKSDLPVLQLRFGDTGHSHESGYHTLGKLKCYGDEVFSSQGCVSVSNPFRRAPAHALKGCDKEDGSDVFRWILKIVFSQVPEGFFAHSGAQFGSDIPSIRQVTHRKPPFYSSSTKQFSCNGLCTVACLGFCRFHQYKKSGGKTCSEIKLYNPQATSGSYVIDPDGEGGYEPFTVHCDMTDKNGVGVTVVGHDGEERTLVKGYEGRGAYVRYIHYTGTNLTRNGQLFGLLDISTHCEQFIKYECHHSVLLYMGNPYGWWVARDNVKMTYWGGATPADSYKCACGVNNTCADSSRGCNCDKNDAVWREDSGLLTAKSDLPVLQLRFGDTGDSGERGYHTLGKLK</sequence>